<dbReference type="Pfam" id="PF10076">
    <property type="entry name" value="Phage_Mu_Gp48"/>
    <property type="match status" value="1"/>
</dbReference>
<organism evidence="1 2">
    <name type="scientific">Bordetella bronchialis</name>
    <dbReference type="NCBI Taxonomy" id="463025"/>
    <lineage>
        <taxon>Bacteria</taxon>
        <taxon>Pseudomonadati</taxon>
        <taxon>Pseudomonadota</taxon>
        <taxon>Betaproteobacteria</taxon>
        <taxon>Burkholderiales</taxon>
        <taxon>Alcaligenaceae</taxon>
        <taxon>Bordetella</taxon>
    </lineage>
</organism>
<proteinExistence type="predicted"/>
<gene>
    <name evidence="1" type="ORF">BAU08_05875</name>
</gene>
<dbReference type="InterPro" id="IPR018755">
    <property type="entry name" value="Phage_Mu_Gp48"/>
</dbReference>
<name>A0A193FUB2_9BORD</name>
<evidence type="ECO:0000313" key="1">
    <source>
        <dbReference type="EMBL" id="ANN70923.1"/>
    </source>
</evidence>
<accession>A0A193FUB2</accession>
<sequence>MALNLRAADFLQAFLKCLPRGRVWSRDLDSVQNRGLLGLNTIYETNTARANQLLVDAFPGTTFELLPEWESTLGLPDPCAGPAPTIDARRKQVVARLTATGGQSVAYFTSLAKKLGYEITITQFMPSRFGKRFGTPFGGTDWAHAWQVNAPSFTVNHLRFGDSFGVPFAYWTNNVLQCELQAVAPAQTILNFSYSE</sequence>
<protein>
    <submittedName>
        <fullName evidence="1">Phage tail protein</fullName>
    </submittedName>
</protein>
<evidence type="ECO:0000313" key="2">
    <source>
        <dbReference type="Proteomes" id="UP000092213"/>
    </source>
</evidence>
<dbReference type="AlphaFoldDB" id="A0A193FUB2"/>
<dbReference type="Proteomes" id="UP000092213">
    <property type="component" value="Chromosome"/>
</dbReference>
<reference evidence="1 2" key="1">
    <citation type="submission" date="2016-06" db="EMBL/GenBank/DDBJ databases">
        <title>Complete genome sequences of Bordetella bronchialis and Bordetella flabilis.</title>
        <authorList>
            <person name="LiPuma J.J."/>
            <person name="Spilker T."/>
        </authorList>
    </citation>
    <scope>NUCLEOTIDE SEQUENCE [LARGE SCALE GENOMIC DNA]</scope>
    <source>
        <strain evidence="1 2">AU17976</strain>
    </source>
</reference>
<dbReference type="RefSeq" id="WP_066668534.1">
    <property type="nucleotide sequence ID" value="NZ_CP016171.1"/>
</dbReference>
<dbReference type="EMBL" id="CP016171">
    <property type="protein sequence ID" value="ANN70923.1"/>
    <property type="molecule type" value="Genomic_DNA"/>
</dbReference>
<dbReference type="STRING" id="463025.BAU08_05875"/>